<dbReference type="PRINTS" id="PR00228">
    <property type="entry name" value="GEMCOATCLVL1"/>
</dbReference>
<evidence type="ECO:0000313" key="15">
    <source>
        <dbReference type="EMBL" id="QTE03492.1"/>
    </source>
</evidence>
<dbReference type="SUPFAM" id="SSF52540">
    <property type="entry name" value="P-loop containing nucleoside triphosphate hydrolases"/>
    <property type="match status" value="1"/>
</dbReference>
<reference evidence="15" key="1">
    <citation type="submission" date="2020-10" db="EMBL/GenBank/DDBJ databases">
        <title>CRESS DNA virus dark matter in the feces of wild birds.</title>
        <authorList>
            <person name="Yang S."/>
            <person name="Zhang W."/>
        </authorList>
    </citation>
    <scope>NUCLEOTIDE SEQUENCE</scope>
    <source>
        <strain evidence="15">Brb25usv1</strain>
    </source>
</reference>
<dbReference type="InterPro" id="IPR027417">
    <property type="entry name" value="P-loop_NTPase"/>
</dbReference>
<evidence type="ECO:0000256" key="2">
    <source>
        <dbReference type="ARBA" id="ARBA00014531"/>
    </source>
</evidence>
<evidence type="ECO:0000256" key="12">
    <source>
        <dbReference type="ARBA" id="ARBA00023124"/>
    </source>
</evidence>
<evidence type="ECO:0000256" key="11">
    <source>
        <dbReference type="ARBA" id="ARBA00022801"/>
    </source>
</evidence>
<dbReference type="InterPro" id="IPR022692">
    <property type="entry name" value="Gemini_AL1_REP_central"/>
</dbReference>
<dbReference type="GO" id="GO:0003677">
    <property type="term" value="F:DNA binding"/>
    <property type="evidence" value="ECO:0007669"/>
    <property type="project" value="UniProtKB-KW"/>
</dbReference>
<evidence type="ECO:0000256" key="10">
    <source>
        <dbReference type="ARBA" id="ARBA00022759"/>
    </source>
</evidence>
<keyword evidence="6" id="KW-0235">DNA replication</keyword>
<dbReference type="GO" id="GO:0000166">
    <property type="term" value="F:nucleotide binding"/>
    <property type="evidence" value="ECO:0007669"/>
    <property type="project" value="UniProtKB-KW"/>
</dbReference>
<keyword evidence="12" id="KW-0190">Covalent protein-DNA linkage</keyword>
<keyword evidence="4" id="KW-0808">Transferase</keyword>
<evidence type="ECO:0000256" key="9">
    <source>
        <dbReference type="ARBA" id="ARBA00022741"/>
    </source>
</evidence>
<name>A0A8A4XCD6_9VIRU</name>
<keyword evidence="8" id="KW-0479">Metal-binding</keyword>
<dbReference type="GO" id="GO:0006260">
    <property type="term" value="P:DNA replication"/>
    <property type="evidence" value="ECO:0007669"/>
    <property type="project" value="UniProtKB-KW"/>
</dbReference>
<keyword evidence="13" id="KW-0238">DNA-binding</keyword>
<keyword evidence="11" id="KW-0378">Hydrolase</keyword>
<dbReference type="Gene3D" id="3.40.1310.20">
    <property type="match status" value="1"/>
</dbReference>
<keyword evidence="3" id="KW-1048">Host nucleus</keyword>
<evidence type="ECO:0000256" key="7">
    <source>
        <dbReference type="ARBA" id="ARBA00022722"/>
    </source>
</evidence>
<dbReference type="Pfam" id="PF08283">
    <property type="entry name" value="Gemini_AL1_M"/>
    <property type="match status" value="1"/>
</dbReference>
<keyword evidence="10" id="KW-0255">Endonuclease</keyword>
<dbReference type="InterPro" id="IPR049912">
    <property type="entry name" value="CRESS_DNA_REP"/>
</dbReference>
<evidence type="ECO:0000256" key="5">
    <source>
        <dbReference type="ARBA" id="ARBA00022695"/>
    </source>
</evidence>
<dbReference type="Gene3D" id="3.40.50.300">
    <property type="entry name" value="P-loop containing nucleotide triphosphate hydrolases"/>
    <property type="match status" value="1"/>
</dbReference>
<keyword evidence="5" id="KW-0548">Nucleotidyltransferase</keyword>
<feature type="domain" description="CRESS-DNA virus Rep endonuclease" evidence="14">
    <location>
        <begin position="1"/>
        <end position="105"/>
    </location>
</feature>
<comment type="subcellular location">
    <subcellularLocation>
        <location evidence="1">Host nucleus</location>
    </subcellularLocation>
</comment>
<dbReference type="GO" id="GO:0042025">
    <property type="term" value="C:host cell nucleus"/>
    <property type="evidence" value="ECO:0007669"/>
    <property type="project" value="UniProtKB-SubCell"/>
</dbReference>
<dbReference type="GO" id="GO:0016888">
    <property type="term" value="F:DNA endonuclease activity, producing 5'-phosphomonoesters"/>
    <property type="evidence" value="ECO:0007669"/>
    <property type="project" value="InterPro"/>
</dbReference>
<evidence type="ECO:0000256" key="1">
    <source>
        <dbReference type="ARBA" id="ARBA00004147"/>
    </source>
</evidence>
<keyword evidence="9" id="KW-0547">Nucleotide-binding</keyword>
<dbReference type="GO" id="GO:0046872">
    <property type="term" value="F:metal ion binding"/>
    <property type="evidence" value="ECO:0007669"/>
    <property type="project" value="UniProtKB-KW"/>
</dbReference>
<keyword evidence="7" id="KW-0540">Nuclease</keyword>
<evidence type="ECO:0000259" key="14">
    <source>
        <dbReference type="PROSITE" id="PS52020"/>
    </source>
</evidence>
<protein>
    <recommendedName>
        <fullName evidence="2">Replication-associated protein</fullName>
    </recommendedName>
</protein>
<organism evidence="15">
    <name type="scientific">Fringilla montifringilla CRESS-DNA-virus sp</name>
    <dbReference type="NCBI Taxonomy" id="2815044"/>
    <lineage>
        <taxon>Viruses</taxon>
        <taxon>Monodnaviria</taxon>
        <taxon>Shotokuvirae</taxon>
        <taxon>Cressdnaviricota</taxon>
    </lineage>
</organism>
<sequence>MSKAKGCKTFVNVCFTSFCAEPPTRGDKISYLIFQRERGDDTHREHWQGYAESSSSGGLAIKSWQCQLSSPGAHIEQRKGTQIQAIEYCSKEDTRIGDTVRLGEPKSSKKRKTDEVDAVYGEAAETASSAADYLRIVAAGDPKGFAKSFNNIKACANHLFPEEVFPPYVPPEWVTGAWVVPAALQRWVAEELPKRNRPKCLVLVGPSRLGKTEWARSLGTHMYWRSCTNVTNWNVAAKYMIFDDIEWRYLPQKKALLTCMGDATVTDKYKAKKDIRVDKPAIVLCNEFDIDTIDESAYWKKNVCVVHVTEPLFSATQLALAL</sequence>
<dbReference type="EMBL" id="MW182828">
    <property type="protein sequence ID" value="QTE03492.1"/>
    <property type="molecule type" value="Genomic_DNA"/>
</dbReference>
<evidence type="ECO:0000256" key="6">
    <source>
        <dbReference type="ARBA" id="ARBA00022705"/>
    </source>
</evidence>
<evidence type="ECO:0000256" key="4">
    <source>
        <dbReference type="ARBA" id="ARBA00022679"/>
    </source>
</evidence>
<dbReference type="GO" id="GO:0005198">
    <property type="term" value="F:structural molecule activity"/>
    <property type="evidence" value="ECO:0007669"/>
    <property type="project" value="InterPro"/>
</dbReference>
<proteinExistence type="predicted"/>
<evidence type="ECO:0000256" key="13">
    <source>
        <dbReference type="ARBA" id="ARBA00023125"/>
    </source>
</evidence>
<accession>A0A8A4XCD6</accession>
<evidence type="ECO:0000256" key="3">
    <source>
        <dbReference type="ARBA" id="ARBA00022562"/>
    </source>
</evidence>
<dbReference type="Pfam" id="PF02407">
    <property type="entry name" value="Viral_Rep"/>
    <property type="match status" value="1"/>
</dbReference>
<evidence type="ECO:0000256" key="8">
    <source>
        <dbReference type="ARBA" id="ARBA00022723"/>
    </source>
</evidence>
<dbReference type="GO" id="GO:0016779">
    <property type="term" value="F:nucleotidyltransferase activity"/>
    <property type="evidence" value="ECO:0007669"/>
    <property type="project" value="UniProtKB-KW"/>
</dbReference>
<dbReference type="PROSITE" id="PS52020">
    <property type="entry name" value="CRESS_DNA_REP"/>
    <property type="match status" value="1"/>
</dbReference>
<dbReference type="InterPro" id="IPR001301">
    <property type="entry name" value="Gemini_AL1_CLV"/>
</dbReference>